<dbReference type="Proteomes" id="UP000592294">
    <property type="component" value="Unassembled WGS sequence"/>
</dbReference>
<evidence type="ECO:0000259" key="1">
    <source>
        <dbReference type="Pfam" id="PF12705"/>
    </source>
</evidence>
<protein>
    <submittedName>
        <fullName evidence="2">PD-(D/E)XK nuclease family protein</fullName>
    </submittedName>
</protein>
<keyword evidence="3" id="KW-1185">Reference proteome</keyword>
<dbReference type="Pfam" id="PF12705">
    <property type="entry name" value="PDDEXK_1"/>
    <property type="match status" value="1"/>
</dbReference>
<dbReference type="AlphaFoldDB" id="A0A850R598"/>
<reference evidence="2 3" key="1">
    <citation type="submission" date="2020-06" db="EMBL/GenBank/DDBJ databases">
        <title>Whole-genome sequence of Allochromatium humboldtianum DSM 21881, type strain.</title>
        <authorList>
            <person name="Kyndt J.A."/>
            <person name="Meyer T.E."/>
        </authorList>
    </citation>
    <scope>NUCLEOTIDE SEQUENCE [LARGE SCALE GENOMIC DNA]</scope>
    <source>
        <strain evidence="2 3">DSM 21881</strain>
    </source>
</reference>
<feature type="domain" description="PD-(D/E)XK endonuclease-like" evidence="1">
    <location>
        <begin position="15"/>
        <end position="227"/>
    </location>
</feature>
<organism evidence="2 3">
    <name type="scientific">Allochromatium humboldtianum</name>
    <dbReference type="NCBI Taxonomy" id="504901"/>
    <lineage>
        <taxon>Bacteria</taxon>
        <taxon>Pseudomonadati</taxon>
        <taxon>Pseudomonadota</taxon>
        <taxon>Gammaproteobacteria</taxon>
        <taxon>Chromatiales</taxon>
        <taxon>Chromatiaceae</taxon>
        <taxon>Allochromatium</taxon>
    </lineage>
</organism>
<evidence type="ECO:0000313" key="2">
    <source>
        <dbReference type="EMBL" id="NVZ07965.1"/>
    </source>
</evidence>
<evidence type="ECO:0000313" key="3">
    <source>
        <dbReference type="Proteomes" id="UP000592294"/>
    </source>
</evidence>
<name>A0A850R598_9GAMM</name>
<gene>
    <name evidence="2" type="ORF">HW932_01660</name>
</gene>
<dbReference type="EMBL" id="JABZEO010000001">
    <property type="protein sequence ID" value="NVZ07965.1"/>
    <property type="molecule type" value="Genomic_DNA"/>
</dbReference>
<proteinExistence type="predicted"/>
<dbReference type="InterPro" id="IPR011604">
    <property type="entry name" value="PDDEXK-like_dom_sf"/>
</dbReference>
<sequence>MTPAQFPESECLKTCSFSALKLYEQCPYAAHLKYIRRLPTPEPLESSPLIRGQRVHEYAENYIRGTTETLHKSLEQLSQRFELLREFYGEGKVLVEEEWALTRELEPCAWNADTVWLRCKADAVILHDPLTATVIDFKTGRRFGNEIKHNQQAQLYAALAFFLFPSLTDITTQLWYTDEKGLVAEKHIQRIKGQELFNKFIDKFRAMTSATRFPPRPNVMNCKWCDYGTQKGTGDCTFAVEPL</sequence>
<dbReference type="InterPro" id="IPR038726">
    <property type="entry name" value="PDDEXK_AddAB-type"/>
</dbReference>
<dbReference type="Gene3D" id="3.90.320.10">
    <property type="match status" value="1"/>
</dbReference>
<dbReference type="RefSeq" id="WP_176974759.1">
    <property type="nucleotide sequence ID" value="NZ_JABZEO010000001.1"/>
</dbReference>
<comment type="caution">
    <text evidence="2">The sequence shown here is derived from an EMBL/GenBank/DDBJ whole genome shotgun (WGS) entry which is preliminary data.</text>
</comment>
<accession>A0A850R598</accession>